<accession>A0A2P5CVM1</accession>
<protein>
    <submittedName>
        <fullName evidence="1">Uncharacterized protein</fullName>
    </submittedName>
</protein>
<proteinExistence type="predicted"/>
<keyword evidence="2" id="KW-1185">Reference proteome</keyword>
<evidence type="ECO:0000313" key="1">
    <source>
        <dbReference type="EMBL" id="PON65046.1"/>
    </source>
</evidence>
<organism evidence="1 2">
    <name type="scientific">Parasponia andersonii</name>
    <name type="common">Sponia andersonii</name>
    <dbReference type="NCBI Taxonomy" id="3476"/>
    <lineage>
        <taxon>Eukaryota</taxon>
        <taxon>Viridiplantae</taxon>
        <taxon>Streptophyta</taxon>
        <taxon>Embryophyta</taxon>
        <taxon>Tracheophyta</taxon>
        <taxon>Spermatophyta</taxon>
        <taxon>Magnoliopsida</taxon>
        <taxon>eudicotyledons</taxon>
        <taxon>Gunneridae</taxon>
        <taxon>Pentapetalae</taxon>
        <taxon>rosids</taxon>
        <taxon>fabids</taxon>
        <taxon>Rosales</taxon>
        <taxon>Cannabaceae</taxon>
        <taxon>Parasponia</taxon>
    </lineage>
</organism>
<name>A0A2P5CVM1_PARAD</name>
<dbReference type="EMBL" id="JXTB01000091">
    <property type="protein sequence ID" value="PON65046.1"/>
    <property type="molecule type" value="Genomic_DNA"/>
</dbReference>
<sequence length="51" mass="5685">FARINKVSTLEHIGDQSNSLSHSNNLIISLNDVLMALPLSLVFERSETTRC</sequence>
<dbReference type="Proteomes" id="UP000237105">
    <property type="component" value="Unassembled WGS sequence"/>
</dbReference>
<evidence type="ECO:0000313" key="2">
    <source>
        <dbReference type="Proteomes" id="UP000237105"/>
    </source>
</evidence>
<feature type="non-terminal residue" evidence="1">
    <location>
        <position position="1"/>
    </location>
</feature>
<dbReference type="AlphaFoldDB" id="A0A2P5CVM1"/>
<comment type="caution">
    <text evidence="1">The sequence shown here is derived from an EMBL/GenBank/DDBJ whole genome shotgun (WGS) entry which is preliminary data.</text>
</comment>
<reference evidence="2" key="1">
    <citation type="submission" date="2016-06" db="EMBL/GenBank/DDBJ databases">
        <title>Parallel loss of symbiosis genes in relatives of nitrogen-fixing non-legume Parasponia.</title>
        <authorList>
            <person name="Van Velzen R."/>
            <person name="Holmer R."/>
            <person name="Bu F."/>
            <person name="Rutten L."/>
            <person name="Van Zeijl A."/>
            <person name="Liu W."/>
            <person name="Santuari L."/>
            <person name="Cao Q."/>
            <person name="Sharma T."/>
            <person name="Shen D."/>
            <person name="Roswanjaya Y."/>
            <person name="Wardhani T."/>
            <person name="Kalhor M.S."/>
            <person name="Jansen J."/>
            <person name="Van den Hoogen J."/>
            <person name="Gungor B."/>
            <person name="Hartog M."/>
            <person name="Hontelez J."/>
            <person name="Verver J."/>
            <person name="Yang W.-C."/>
            <person name="Schijlen E."/>
            <person name="Repin R."/>
            <person name="Schilthuizen M."/>
            <person name="Schranz E."/>
            <person name="Heidstra R."/>
            <person name="Miyata K."/>
            <person name="Fedorova E."/>
            <person name="Kohlen W."/>
            <person name="Bisseling T."/>
            <person name="Smit S."/>
            <person name="Geurts R."/>
        </authorList>
    </citation>
    <scope>NUCLEOTIDE SEQUENCE [LARGE SCALE GENOMIC DNA]</scope>
    <source>
        <strain evidence="2">cv. WU1-14</strain>
    </source>
</reference>
<gene>
    <name evidence="1" type="ORF">PanWU01x14_119630</name>
</gene>